<keyword evidence="2" id="KW-1185">Reference proteome</keyword>
<gene>
    <name evidence="1" type="ORF">O1V66_10675</name>
</gene>
<sequence>MERIKLSIHHLHKRVAGEKHDAHATARIYAGDTLILTETMQGQAAWYDRFIQAKEDNGLPLRVEWDCDGEASMDVSRVEVCACCGGDESLHR</sequence>
<dbReference type="EMBL" id="CP114058">
    <property type="protein sequence ID" value="WAT02915.1"/>
    <property type="molecule type" value="Genomic_DNA"/>
</dbReference>
<dbReference type="Proteomes" id="UP001164712">
    <property type="component" value="Chromosome"/>
</dbReference>
<organism evidence="1 2">
    <name type="scientific">Rouxiella chamberiensis</name>
    <dbReference type="NCBI Taxonomy" id="1513468"/>
    <lineage>
        <taxon>Bacteria</taxon>
        <taxon>Pseudomonadati</taxon>
        <taxon>Pseudomonadota</taxon>
        <taxon>Gammaproteobacteria</taxon>
        <taxon>Enterobacterales</taxon>
        <taxon>Yersiniaceae</taxon>
        <taxon>Rouxiella</taxon>
    </lineage>
</organism>
<dbReference type="RefSeq" id="WP_045046442.1">
    <property type="nucleotide sequence ID" value="NZ_CP114058.1"/>
</dbReference>
<name>A0ABY7HU22_9GAMM</name>
<accession>A0ABY7HU22</accession>
<proteinExistence type="predicted"/>
<protein>
    <submittedName>
        <fullName evidence="1">Uncharacterized protein</fullName>
    </submittedName>
</protein>
<evidence type="ECO:0000313" key="1">
    <source>
        <dbReference type="EMBL" id="WAT02915.1"/>
    </source>
</evidence>
<evidence type="ECO:0000313" key="2">
    <source>
        <dbReference type="Proteomes" id="UP001164712"/>
    </source>
</evidence>
<reference evidence="1" key="1">
    <citation type="submission" date="2022-12" db="EMBL/GenBank/DDBJ databases">
        <title>Complete genome sequence of an Australian strain of Rouxiella badensis DAR84756 and resolution of the R. badensis DSM100043 and R. chamberiensis DSM28324 genomes.</title>
        <authorList>
            <person name="Paul S."/>
            <person name="Anderson P.J."/>
            <person name="Maynard G."/>
            <person name="Dyall-Smith M."/>
            <person name="Kudinha T."/>
        </authorList>
    </citation>
    <scope>NUCLEOTIDE SEQUENCE</scope>
    <source>
        <strain evidence="1">DSM 28324</strain>
    </source>
</reference>